<organism evidence="2 3">
    <name type="scientific">Botryosphaeria dothidea</name>
    <dbReference type="NCBI Taxonomy" id="55169"/>
    <lineage>
        <taxon>Eukaryota</taxon>
        <taxon>Fungi</taxon>
        <taxon>Dikarya</taxon>
        <taxon>Ascomycota</taxon>
        <taxon>Pezizomycotina</taxon>
        <taxon>Dothideomycetes</taxon>
        <taxon>Dothideomycetes incertae sedis</taxon>
        <taxon>Botryosphaeriales</taxon>
        <taxon>Botryosphaeriaceae</taxon>
        <taxon>Botryosphaeria</taxon>
    </lineage>
</organism>
<gene>
    <name evidence="2" type="ORF">GTA08_BOTSDO12675</name>
</gene>
<dbReference type="EMBL" id="WWBZ02000008">
    <property type="protein sequence ID" value="KAF4311749.1"/>
    <property type="molecule type" value="Genomic_DNA"/>
</dbReference>
<keyword evidence="3" id="KW-1185">Reference proteome</keyword>
<comment type="caution">
    <text evidence="2">The sequence shown here is derived from an EMBL/GenBank/DDBJ whole genome shotgun (WGS) entry which is preliminary data.</text>
</comment>
<feature type="compositionally biased region" description="Basic and acidic residues" evidence="1">
    <location>
        <begin position="333"/>
        <end position="351"/>
    </location>
</feature>
<accession>A0A8H4J4D6</accession>
<evidence type="ECO:0000313" key="3">
    <source>
        <dbReference type="Proteomes" id="UP000572817"/>
    </source>
</evidence>
<name>A0A8H4J4D6_9PEZI</name>
<proteinExistence type="predicted"/>
<evidence type="ECO:0000256" key="1">
    <source>
        <dbReference type="SAM" id="MobiDB-lite"/>
    </source>
</evidence>
<protein>
    <submittedName>
        <fullName evidence="2">Uncharacterized protein</fullName>
    </submittedName>
</protein>
<dbReference type="Proteomes" id="UP000572817">
    <property type="component" value="Unassembled WGS sequence"/>
</dbReference>
<reference evidence="2" key="1">
    <citation type="submission" date="2020-04" db="EMBL/GenBank/DDBJ databases">
        <title>Genome Assembly and Annotation of Botryosphaeria dothidea sdau 11-99, a Latent Pathogen of Apple Fruit Ring Rot in China.</title>
        <authorList>
            <person name="Yu C."/>
            <person name="Diao Y."/>
            <person name="Lu Q."/>
            <person name="Zhao J."/>
            <person name="Cui S."/>
            <person name="Peng C."/>
            <person name="He B."/>
            <person name="Liu H."/>
        </authorList>
    </citation>
    <scope>NUCLEOTIDE SEQUENCE [LARGE SCALE GENOMIC DNA]</scope>
    <source>
        <strain evidence="2">Sdau11-99</strain>
    </source>
</reference>
<dbReference type="AlphaFoldDB" id="A0A8H4J4D6"/>
<feature type="region of interest" description="Disordered" evidence="1">
    <location>
        <begin position="323"/>
        <end position="354"/>
    </location>
</feature>
<sequence length="446" mass="49876">MHPRLDDKPGGHWTLIIADIYSGKIYIFGVEPGLETEAQMVARNIATLVNNYRLVVEEGQVQWITPFYFTPLYYGTAPDDHDGGIRIISLAESFFQPACYVDLAENTTFKFNELRLRYLEALVRPCLTDLLDQQTIVRTKLPATGALTKRKRSSGNQTTKGPPFKVRRPLGKTTMRLPAIPLTTIVAADSDCKKWEACIRGAAEKADLRADEVIAAWNEAPSQQPLHFRLRVLQCICEVSNSASISSIQDALQPKPDCETAIEPSEQDVAHLGRMVQDICKFQKAAQGFSTSISFALAVQLVQFAWNFNEAVTTRKRINNREKDARYKRKKKEGVVRDDGNQAHHEADGTSKTKQVRGPAIKTKLFEELETSLGKSRAEITMLLDQGLKLDMFLGGGPEKLDLRWLCLFFSDQPLGLHPGTPILDLMACDPPEALQVLKPLPKVEE</sequence>
<evidence type="ECO:0000313" key="2">
    <source>
        <dbReference type="EMBL" id="KAF4311749.1"/>
    </source>
</evidence>